<dbReference type="Pfam" id="PF00440">
    <property type="entry name" value="TetR_N"/>
    <property type="match status" value="1"/>
</dbReference>
<dbReference type="EMBL" id="BAAAPL010000002">
    <property type="protein sequence ID" value="GAA1705889.1"/>
    <property type="molecule type" value="Genomic_DNA"/>
</dbReference>
<feature type="compositionally biased region" description="Polar residues" evidence="3">
    <location>
        <begin position="12"/>
        <end position="24"/>
    </location>
</feature>
<organism evidence="5 6">
    <name type="scientific">Microbacterium sediminicola</name>
    <dbReference type="NCBI Taxonomy" id="415210"/>
    <lineage>
        <taxon>Bacteria</taxon>
        <taxon>Bacillati</taxon>
        <taxon>Actinomycetota</taxon>
        <taxon>Actinomycetes</taxon>
        <taxon>Micrococcales</taxon>
        <taxon>Microbacteriaceae</taxon>
        <taxon>Microbacterium</taxon>
    </lineage>
</organism>
<feature type="region of interest" description="Disordered" evidence="3">
    <location>
        <begin position="1"/>
        <end position="25"/>
    </location>
</feature>
<evidence type="ECO:0000256" key="1">
    <source>
        <dbReference type="ARBA" id="ARBA00023125"/>
    </source>
</evidence>
<feature type="DNA-binding region" description="H-T-H motif" evidence="2">
    <location>
        <begin position="48"/>
        <end position="67"/>
    </location>
</feature>
<sequence length="218" mass="24367">MSIPRFAPRTEQLPSASQPSTPAQRQRYATLIAEAKSLLESGGDDALQMKELSRRTGVALSTIYRYFPSKQWLILAVAVHRRRELAADPSRILFHEGKASERVAGFLLENQRREHTEQSLIEAVRGAGYVASRDIRDVIEQLRDEFLQHLITDAGPFSADQLPILDLIIEVADQVSSRSSAGFLTAREARFRLLMICELLDLSPEHISEIATSAVTAR</sequence>
<dbReference type="RefSeq" id="WP_344073111.1">
    <property type="nucleotide sequence ID" value="NZ_BAAAPL010000002.1"/>
</dbReference>
<gene>
    <name evidence="5" type="ORF">GCM10009808_24830</name>
</gene>
<evidence type="ECO:0000313" key="5">
    <source>
        <dbReference type="EMBL" id="GAA1705889.1"/>
    </source>
</evidence>
<proteinExistence type="predicted"/>
<dbReference type="PRINTS" id="PR00455">
    <property type="entry name" value="HTHTETR"/>
</dbReference>
<evidence type="ECO:0000256" key="2">
    <source>
        <dbReference type="PROSITE-ProRule" id="PRU00335"/>
    </source>
</evidence>
<accession>A0ABN2IJ10</accession>
<dbReference type="Gene3D" id="1.10.357.10">
    <property type="entry name" value="Tetracycline Repressor, domain 2"/>
    <property type="match status" value="1"/>
</dbReference>
<keyword evidence="6" id="KW-1185">Reference proteome</keyword>
<dbReference type="PROSITE" id="PS50977">
    <property type="entry name" value="HTH_TETR_2"/>
    <property type="match status" value="1"/>
</dbReference>
<keyword evidence="1 2" id="KW-0238">DNA-binding</keyword>
<feature type="domain" description="HTH tetR-type" evidence="4">
    <location>
        <begin position="25"/>
        <end position="85"/>
    </location>
</feature>
<name>A0ABN2IJ10_9MICO</name>
<dbReference type="SUPFAM" id="SSF46689">
    <property type="entry name" value="Homeodomain-like"/>
    <property type="match status" value="1"/>
</dbReference>
<dbReference type="InterPro" id="IPR001647">
    <property type="entry name" value="HTH_TetR"/>
</dbReference>
<evidence type="ECO:0000256" key="3">
    <source>
        <dbReference type="SAM" id="MobiDB-lite"/>
    </source>
</evidence>
<evidence type="ECO:0000259" key="4">
    <source>
        <dbReference type="PROSITE" id="PS50977"/>
    </source>
</evidence>
<dbReference type="Proteomes" id="UP001501690">
    <property type="component" value="Unassembled WGS sequence"/>
</dbReference>
<reference evidence="5 6" key="1">
    <citation type="journal article" date="2019" name="Int. J. Syst. Evol. Microbiol.">
        <title>The Global Catalogue of Microorganisms (GCM) 10K type strain sequencing project: providing services to taxonomists for standard genome sequencing and annotation.</title>
        <authorList>
            <consortium name="The Broad Institute Genomics Platform"/>
            <consortium name="The Broad Institute Genome Sequencing Center for Infectious Disease"/>
            <person name="Wu L."/>
            <person name="Ma J."/>
        </authorList>
    </citation>
    <scope>NUCLEOTIDE SEQUENCE [LARGE SCALE GENOMIC DNA]</scope>
    <source>
        <strain evidence="5 6">JCM 15577</strain>
    </source>
</reference>
<comment type="caution">
    <text evidence="5">The sequence shown here is derived from an EMBL/GenBank/DDBJ whole genome shotgun (WGS) entry which is preliminary data.</text>
</comment>
<protein>
    <submittedName>
        <fullName evidence="5">TetR family transcriptional regulator</fullName>
    </submittedName>
</protein>
<dbReference type="InterPro" id="IPR009057">
    <property type="entry name" value="Homeodomain-like_sf"/>
</dbReference>
<evidence type="ECO:0000313" key="6">
    <source>
        <dbReference type="Proteomes" id="UP001501690"/>
    </source>
</evidence>